<proteinExistence type="predicted"/>
<reference evidence="2 3" key="1">
    <citation type="journal article" date="2015" name="Mol. Biochem. Parasitol.">
        <title>Identification of polymorphic genes for use in assemblage B genotyping assays through comparative genomics of multiple assemblage B Giardia duodenalis isolates.</title>
        <authorList>
            <person name="Wielinga C."/>
            <person name="Thompson R.C."/>
            <person name="Monis P."/>
            <person name="Ryan U."/>
        </authorList>
    </citation>
    <scope>NUCLEOTIDE SEQUENCE [LARGE SCALE GENOMIC DNA]</scope>
    <source>
        <strain evidence="2 3">BAH15c1</strain>
    </source>
</reference>
<dbReference type="AlphaFoldDB" id="A0A132NXJ4"/>
<name>A0A132NXJ4_GIAIN</name>
<dbReference type="VEuPathDB" id="GiardiaDB:QR46_1162"/>
<dbReference type="Proteomes" id="UP000070089">
    <property type="component" value="Unassembled WGS sequence"/>
</dbReference>
<gene>
    <name evidence="2" type="ORF">QR46_1162</name>
</gene>
<protein>
    <submittedName>
        <fullName evidence="2">Uncharacterized protein</fullName>
    </submittedName>
</protein>
<evidence type="ECO:0000256" key="1">
    <source>
        <dbReference type="SAM" id="MobiDB-lite"/>
    </source>
</evidence>
<organism evidence="2 3">
    <name type="scientific">Giardia duodenalis assemblage B</name>
    <dbReference type="NCBI Taxonomy" id="1394984"/>
    <lineage>
        <taxon>Eukaryota</taxon>
        <taxon>Metamonada</taxon>
        <taxon>Diplomonadida</taxon>
        <taxon>Hexamitidae</taxon>
        <taxon>Giardiinae</taxon>
        <taxon>Giardia</taxon>
    </lineage>
</organism>
<dbReference type="EMBL" id="JXTI01000022">
    <property type="protein sequence ID" value="KWX14801.1"/>
    <property type="molecule type" value="Genomic_DNA"/>
</dbReference>
<feature type="region of interest" description="Disordered" evidence="1">
    <location>
        <begin position="15"/>
        <end position="39"/>
    </location>
</feature>
<sequence length="185" mass="20296">MMSLTEAFHLPQLQMRRGSITKPPPSILGSSKESSPEEHLRTRLPVLRAAAHQRPIVHQMEPSPTLEKNSLRLSTGLGASGHGLFALPLSPCLSTTCSTGTTSVGSSYVATPLQLSQIGSCMRSPIAEGLTGIPSRETESEIVSMFKYKGGEMTTIDRMIRMYTSHNLRSIYDLRKLILSNERRS</sequence>
<accession>A0A132NXJ4</accession>
<dbReference type="OrthoDB" id="10259003at2759"/>
<comment type="caution">
    <text evidence="2">The sequence shown here is derived from an EMBL/GenBank/DDBJ whole genome shotgun (WGS) entry which is preliminary data.</text>
</comment>
<evidence type="ECO:0000313" key="3">
    <source>
        <dbReference type="Proteomes" id="UP000070089"/>
    </source>
</evidence>
<evidence type="ECO:0000313" key="2">
    <source>
        <dbReference type="EMBL" id="KWX14801.1"/>
    </source>
</evidence>